<dbReference type="OrthoDB" id="140980at2"/>
<dbReference type="STRING" id="1297742.A176_000807"/>
<dbReference type="eggNOG" id="COG4531">
    <property type="taxonomic scope" value="Bacteria"/>
</dbReference>
<dbReference type="KEGG" id="mym:A176_000807"/>
<feature type="transmembrane region" description="Helical" evidence="1">
    <location>
        <begin position="153"/>
        <end position="172"/>
    </location>
</feature>
<keyword evidence="1" id="KW-0472">Membrane</keyword>
<keyword evidence="1" id="KW-0812">Transmembrane</keyword>
<accession>A0A0H4WRB0</accession>
<feature type="transmembrane region" description="Helical" evidence="1">
    <location>
        <begin position="370"/>
        <end position="393"/>
    </location>
</feature>
<proteinExistence type="predicted"/>
<sequence length="415" mass="46400">MSPPVTTTSHTSFERYTGTPKLMVPAFAVGILGLLATLGGFFATSAKGETAHAYLIGFTYWVGISIAFLIMQAIFHTAKAKWLIVLRRTMETASAVIPVFFVLALPLLAMAAYLYPWWEGSSLTQGYSSLELEHLSHKQHGYLNNHLSFPPGVGVRHIIYFGLWSFAAWRLRTWSLKQDTEGGLDFTIKQRKFSPGVLPFLALTITFASFDWLMSLTPLWQSTIFGVYYFAGSFLAAFCILTIVTVNAQGKDLYGSLVKLDHFHNLGKLMLAFTAFWAYIAFSQFLLVWIANIPEEAPWYGLRIFGAWRPLSIALFFLHFVLPFGVLLSRKLKLQPRKLAVVAVYLLVIHAVDLYWLVWPALSGDAGPTFHWSLLTAFFGVGGIAVGTALLLARGQYTLTVKDPYIAESLRYVQP</sequence>
<feature type="transmembrane region" description="Helical" evidence="1">
    <location>
        <begin position="54"/>
        <end position="75"/>
    </location>
</feature>
<name>A0A0H4WRB0_9BACT</name>
<evidence type="ECO:0000256" key="1">
    <source>
        <dbReference type="SAM" id="Phobius"/>
    </source>
</evidence>
<evidence type="ECO:0000313" key="2">
    <source>
        <dbReference type="EMBL" id="AKQ63895.1"/>
    </source>
</evidence>
<evidence type="ECO:0000313" key="3">
    <source>
        <dbReference type="Proteomes" id="UP000009026"/>
    </source>
</evidence>
<dbReference type="PANTHER" id="PTHR43044">
    <property type="match status" value="1"/>
</dbReference>
<feature type="transmembrane region" description="Helical" evidence="1">
    <location>
        <begin position="95"/>
        <end position="115"/>
    </location>
</feature>
<dbReference type="AlphaFoldDB" id="A0A0H4WRB0"/>
<feature type="transmembrane region" description="Helical" evidence="1">
    <location>
        <begin position="22"/>
        <end position="42"/>
    </location>
</feature>
<protein>
    <recommendedName>
        <fullName evidence="4">Quinol:cytochrome C oxidoreductase</fullName>
    </recommendedName>
</protein>
<feature type="transmembrane region" description="Helical" evidence="1">
    <location>
        <begin position="269"/>
        <end position="291"/>
    </location>
</feature>
<feature type="transmembrane region" description="Helical" evidence="1">
    <location>
        <begin position="193"/>
        <end position="214"/>
    </location>
</feature>
<gene>
    <name evidence="2" type="ORF">A176_000807</name>
</gene>
<dbReference type="RefSeq" id="WP_002635919.1">
    <property type="nucleotide sequence ID" value="NZ_CP012109.1"/>
</dbReference>
<organism evidence="2 3">
    <name type="scientific">Pseudomyxococcus hansupus</name>
    <dbReference type="NCBI Taxonomy" id="1297742"/>
    <lineage>
        <taxon>Bacteria</taxon>
        <taxon>Pseudomonadati</taxon>
        <taxon>Myxococcota</taxon>
        <taxon>Myxococcia</taxon>
        <taxon>Myxococcales</taxon>
        <taxon>Cystobacterineae</taxon>
        <taxon>Myxococcaceae</taxon>
        <taxon>Pseudomyxococcus</taxon>
    </lineage>
</organism>
<dbReference type="PATRIC" id="fig|1297742.4.peg.822"/>
<dbReference type="Proteomes" id="UP000009026">
    <property type="component" value="Chromosome"/>
</dbReference>
<dbReference type="PANTHER" id="PTHR43044:SF1">
    <property type="entry name" value="QUINOL:CYTOCHROME C OXIDOREDUCTASE QUINONE-BINDING SUBUNIT 2"/>
    <property type="match status" value="1"/>
</dbReference>
<reference evidence="2 3" key="1">
    <citation type="journal article" date="2016" name="PLoS ONE">
        <title>Complete Genome Sequence and Comparative Genomics of a Novel Myxobacterium Myxococcus hansupus.</title>
        <authorList>
            <person name="Sharma G."/>
            <person name="Narwani T."/>
            <person name="Subramanian S."/>
        </authorList>
    </citation>
    <scope>NUCLEOTIDE SEQUENCE [LARGE SCALE GENOMIC DNA]</scope>
    <source>
        <strain evidence="3">mixupus</strain>
    </source>
</reference>
<feature type="transmembrane region" description="Helical" evidence="1">
    <location>
        <begin position="340"/>
        <end position="358"/>
    </location>
</feature>
<evidence type="ECO:0008006" key="4">
    <source>
        <dbReference type="Google" id="ProtNLM"/>
    </source>
</evidence>
<keyword evidence="3" id="KW-1185">Reference proteome</keyword>
<keyword evidence="1" id="KW-1133">Transmembrane helix</keyword>
<dbReference type="EMBL" id="CP012109">
    <property type="protein sequence ID" value="AKQ63895.1"/>
    <property type="molecule type" value="Genomic_DNA"/>
</dbReference>
<feature type="transmembrane region" description="Helical" evidence="1">
    <location>
        <begin position="311"/>
        <end position="328"/>
    </location>
</feature>
<feature type="transmembrane region" description="Helical" evidence="1">
    <location>
        <begin position="226"/>
        <end position="248"/>
    </location>
</feature>